<reference evidence="1 2" key="1">
    <citation type="submission" date="2020-10" db="EMBL/GenBank/DDBJ databases">
        <authorList>
            <person name="Peeters C."/>
        </authorList>
    </citation>
    <scope>NUCLEOTIDE SEQUENCE [LARGE SCALE GENOMIC DNA]</scope>
    <source>
        <strain evidence="1 2">LMG 28140</strain>
    </source>
</reference>
<dbReference type="EMBL" id="CAJHCP010000003">
    <property type="protein sequence ID" value="CAD6522714.1"/>
    <property type="molecule type" value="Genomic_DNA"/>
</dbReference>
<gene>
    <name evidence="1" type="ORF">LMG28140_01417</name>
</gene>
<protein>
    <submittedName>
        <fullName evidence="1">Uncharacterized protein</fullName>
    </submittedName>
</protein>
<comment type="caution">
    <text evidence="1">The sequence shown here is derived from an EMBL/GenBank/DDBJ whole genome shotgun (WGS) entry which is preliminary data.</text>
</comment>
<proteinExistence type="predicted"/>
<sequence length="39" mass="4277">MDPGYERLEEANGCRTSRAAIDKLFAPMAALGPECVKKH</sequence>
<organism evidence="1 2">
    <name type="scientific">Paraburkholderia metrosideri</name>
    <dbReference type="NCBI Taxonomy" id="580937"/>
    <lineage>
        <taxon>Bacteria</taxon>
        <taxon>Pseudomonadati</taxon>
        <taxon>Pseudomonadota</taxon>
        <taxon>Betaproteobacteria</taxon>
        <taxon>Burkholderiales</taxon>
        <taxon>Burkholderiaceae</taxon>
        <taxon>Paraburkholderia</taxon>
    </lineage>
</organism>
<evidence type="ECO:0000313" key="1">
    <source>
        <dbReference type="EMBL" id="CAD6522714.1"/>
    </source>
</evidence>
<dbReference type="Proteomes" id="UP000598032">
    <property type="component" value="Unassembled WGS sequence"/>
</dbReference>
<evidence type="ECO:0000313" key="2">
    <source>
        <dbReference type="Proteomes" id="UP000598032"/>
    </source>
</evidence>
<name>A0ABM8NFM7_9BURK</name>
<keyword evidence="2" id="KW-1185">Reference proteome</keyword>
<accession>A0ABM8NFM7</accession>